<dbReference type="InterPro" id="IPR030395">
    <property type="entry name" value="GP_PDE_dom"/>
</dbReference>
<dbReference type="RefSeq" id="WP_023271737.1">
    <property type="nucleotide sequence ID" value="NZ_KI530712.1"/>
</dbReference>
<dbReference type="EMBL" id="AYER01000001">
    <property type="protein sequence ID" value="ESK41144.1"/>
    <property type="molecule type" value="Genomic_DNA"/>
</dbReference>
<dbReference type="AlphaFoldDB" id="V2V0S2"/>
<protein>
    <recommendedName>
        <fullName evidence="2">GP-PDE domain-containing protein</fullName>
    </recommendedName>
</protein>
<dbReference type="HOGENOM" id="CLU_030006_0_0_6"/>
<dbReference type="STRING" id="1392540.P256_00132"/>
<dbReference type="Proteomes" id="UP000023785">
    <property type="component" value="Unassembled WGS sequence"/>
</dbReference>
<sequence>MFKQTFAFCISAMIYTAVVASPLVIAHRGGTADAPENTVNTIQQALTNKADIIWITVQLTKDKIPILYRPSNLSSLTDGQGFVSQYNYDQLERLNVAYAFDQQHQVHLSEKIPTLEQVLDHFPNTRFFIDIKSPDANPTEMAQALEQVVTKKHAENKVLFYSTNSAFLDHLPVSLHKFETRDETRSLLTHILLSGGQCPIHKQNNHSKWYGFELRRKVDVVEKFTLGEGHTAAELVWNKAAVKCLRSGGASVVLFGVNNPEDYKLAKKLHADAVMVDSLVDFNHKK</sequence>
<feature type="chain" id="PRO_5004710128" description="GP-PDE domain-containing protein" evidence="1">
    <location>
        <begin position="21"/>
        <end position="286"/>
    </location>
</feature>
<organism evidence="3 4">
    <name type="scientific">Acinetobacter nectaris CIP 110549</name>
    <dbReference type="NCBI Taxonomy" id="1392540"/>
    <lineage>
        <taxon>Bacteria</taxon>
        <taxon>Pseudomonadati</taxon>
        <taxon>Pseudomonadota</taxon>
        <taxon>Gammaproteobacteria</taxon>
        <taxon>Moraxellales</taxon>
        <taxon>Moraxellaceae</taxon>
        <taxon>Acinetobacter</taxon>
    </lineage>
</organism>
<evidence type="ECO:0000256" key="1">
    <source>
        <dbReference type="SAM" id="SignalP"/>
    </source>
</evidence>
<keyword evidence="4" id="KW-1185">Reference proteome</keyword>
<dbReference type="Pfam" id="PF03009">
    <property type="entry name" value="GDPD"/>
    <property type="match status" value="1"/>
</dbReference>
<feature type="domain" description="GP-PDE" evidence="2">
    <location>
        <begin position="22"/>
        <end position="286"/>
    </location>
</feature>
<name>V2V0S2_9GAMM</name>
<reference evidence="3 4" key="1">
    <citation type="submission" date="2013-10" db="EMBL/GenBank/DDBJ databases">
        <title>The Genome Sequence of Acinetobacter nectaris CIP 110549.</title>
        <authorList>
            <consortium name="The Broad Institute Genomics Platform"/>
            <consortium name="The Broad Institute Genome Sequencing Center for Infectious Disease"/>
            <person name="Cerqueira G."/>
            <person name="Feldgarden M."/>
            <person name="Courvalin P."/>
            <person name="Grillot-Courvalin C."/>
            <person name="Clermont D."/>
            <person name="Rocha E."/>
            <person name="Yoon E.-J."/>
            <person name="Nemec A."/>
            <person name="Young S.K."/>
            <person name="Zeng Q."/>
            <person name="Gargeya S."/>
            <person name="Fitzgerald M."/>
            <person name="Abouelleil A."/>
            <person name="Alvarado L."/>
            <person name="Berlin A.M."/>
            <person name="Chapman S.B."/>
            <person name="Gainer-Dewar J."/>
            <person name="Goldberg J."/>
            <person name="Gnerre S."/>
            <person name="Griggs A."/>
            <person name="Gujja S."/>
            <person name="Hansen M."/>
            <person name="Howarth C."/>
            <person name="Imamovic A."/>
            <person name="Ireland A."/>
            <person name="Larimer J."/>
            <person name="McCowan C."/>
            <person name="Murphy C."/>
            <person name="Pearson M."/>
            <person name="Poon T.W."/>
            <person name="Priest M."/>
            <person name="Roberts A."/>
            <person name="Saif S."/>
            <person name="Shea T."/>
            <person name="Sykes S."/>
            <person name="Wortman J."/>
            <person name="Nusbaum C."/>
            <person name="Birren B."/>
        </authorList>
    </citation>
    <scope>NUCLEOTIDE SEQUENCE [LARGE SCALE GENOMIC DNA]</scope>
    <source>
        <strain evidence="3 4">CIP 110549</strain>
    </source>
</reference>
<dbReference type="PANTHER" id="PTHR46211:SF10">
    <property type="entry name" value="EXPORTED PROTEIN"/>
    <property type="match status" value="1"/>
</dbReference>
<dbReference type="PANTHER" id="PTHR46211">
    <property type="entry name" value="GLYCEROPHOSPHORYL DIESTER PHOSPHODIESTERASE"/>
    <property type="match status" value="1"/>
</dbReference>
<evidence type="ECO:0000259" key="2">
    <source>
        <dbReference type="PROSITE" id="PS51704"/>
    </source>
</evidence>
<keyword evidence="1" id="KW-0732">Signal</keyword>
<dbReference type="GO" id="GO:0008081">
    <property type="term" value="F:phosphoric diester hydrolase activity"/>
    <property type="evidence" value="ECO:0007669"/>
    <property type="project" value="InterPro"/>
</dbReference>
<dbReference type="SUPFAM" id="SSF51695">
    <property type="entry name" value="PLC-like phosphodiesterases"/>
    <property type="match status" value="1"/>
</dbReference>
<dbReference type="PROSITE" id="PS51704">
    <property type="entry name" value="GP_PDE"/>
    <property type="match status" value="1"/>
</dbReference>
<comment type="caution">
    <text evidence="3">The sequence shown here is derived from an EMBL/GenBank/DDBJ whole genome shotgun (WGS) entry which is preliminary data.</text>
</comment>
<dbReference type="PATRIC" id="fig|1392540.3.peg.128"/>
<dbReference type="InterPro" id="IPR017946">
    <property type="entry name" value="PLC-like_Pdiesterase_TIM-brl"/>
</dbReference>
<feature type="signal peptide" evidence="1">
    <location>
        <begin position="1"/>
        <end position="20"/>
    </location>
</feature>
<gene>
    <name evidence="3" type="ORF">P256_00132</name>
</gene>
<proteinExistence type="predicted"/>
<dbReference type="Gene3D" id="3.20.20.190">
    <property type="entry name" value="Phosphatidylinositol (PI) phosphodiesterase"/>
    <property type="match status" value="1"/>
</dbReference>
<dbReference type="OrthoDB" id="9795622at2"/>
<evidence type="ECO:0000313" key="4">
    <source>
        <dbReference type="Proteomes" id="UP000023785"/>
    </source>
</evidence>
<evidence type="ECO:0000313" key="3">
    <source>
        <dbReference type="EMBL" id="ESK41144.1"/>
    </source>
</evidence>
<dbReference type="GO" id="GO:0006629">
    <property type="term" value="P:lipid metabolic process"/>
    <property type="evidence" value="ECO:0007669"/>
    <property type="project" value="InterPro"/>
</dbReference>
<accession>V2V0S2</accession>
<dbReference type="eggNOG" id="COG0584">
    <property type="taxonomic scope" value="Bacteria"/>
</dbReference>